<comment type="caution">
    <text evidence="1">The sequence shown here is derived from an EMBL/GenBank/DDBJ whole genome shotgun (WGS) entry which is preliminary data.</text>
</comment>
<dbReference type="Proteomes" id="UP000078237">
    <property type="component" value="Unassembled WGS sequence"/>
</dbReference>
<dbReference type="OrthoDB" id="10568771at2759"/>
<reference evidence="1 2" key="1">
    <citation type="journal article" date="2016" name="Genome Announc.">
        <title>Genome Sequence of Madurella mycetomatis mm55, Isolated from a Human Mycetoma Case in Sudan.</title>
        <authorList>
            <person name="Smit S."/>
            <person name="Derks M.F."/>
            <person name="Bervoets S."/>
            <person name="Fahal A."/>
            <person name="van Leeuwen W."/>
            <person name="van Belkum A."/>
            <person name="van de Sande W.W."/>
        </authorList>
    </citation>
    <scope>NUCLEOTIDE SEQUENCE [LARGE SCALE GENOMIC DNA]</scope>
    <source>
        <strain evidence="2">mm55</strain>
    </source>
</reference>
<evidence type="ECO:0000313" key="2">
    <source>
        <dbReference type="Proteomes" id="UP000078237"/>
    </source>
</evidence>
<gene>
    <name evidence="1" type="ORF">MMYC01_204393</name>
</gene>
<dbReference type="EMBL" id="LCTW02000077">
    <property type="protein sequence ID" value="KXX79793.1"/>
    <property type="molecule type" value="Genomic_DNA"/>
</dbReference>
<organism evidence="1 2">
    <name type="scientific">Madurella mycetomatis</name>
    <dbReference type="NCBI Taxonomy" id="100816"/>
    <lineage>
        <taxon>Eukaryota</taxon>
        <taxon>Fungi</taxon>
        <taxon>Dikarya</taxon>
        <taxon>Ascomycota</taxon>
        <taxon>Pezizomycotina</taxon>
        <taxon>Sordariomycetes</taxon>
        <taxon>Sordariomycetidae</taxon>
        <taxon>Sordariales</taxon>
        <taxon>Sordariales incertae sedis</taxon>
        <taxon>Madurella</taxon>
    </lineage>
</organism>
<name>A0A175W830_9PEZI</name>
<evidence type="ECO:0000313" key="1">
    <source>
        <dbReference type="EMBL" id="KXX79793.1"/>
    </source>
</evidence>
<proteinExistence type="predicted"/>
<accession>A0A175W830</accession>
<protein>
    <submittedName>
        <fullName evidence="1">Uncharacterized protein</fullName>
    </submittedName>
</protein>
<dbReference type="VEuPathDB" id="FungiDB:MMYC01_204393"/>
<sequence>MDHVLDEYAIPKADDPSFSKADRQAQDVIEDIIRGEEENISSALPSLSYYSQLEAATRDMLCLVASQHRAGLSPEAAPADLALQLESPIVLSELRKHFSERIGDDYHWENFQLPNYMSL</sequence>
<keyword evidence="2" id="KW-1185">Reference proteome</keyword>
<dbReference type="AlphaFoldDB" id="A0A175W830"/>